<evidence type="ECO:0000313" key="2">
    <source>
        <dbReference type="EMBL" id="SON77220.1"/>
    </source>
</evidence>
<evidence type="ECO:0000313" key="1">
    <source>
        <dbReference type="EMBL" id="SON75781.1"/>
    </source>
</evidence>
<evidence type="ECO:0000313" key="3">
    <source>
        <dbReference type="Proteomes" id="UP000234166"/>
    </source>
</evidence>
<dbReference type="Proteomes" id="UP000234166">
    <property type="component" value="Unassembled WGS sequence"/>
</dbReference>
<keyword evidence="4" id="KW-1185">Reference proteome</keyword>
<evidence type="ECO:0000313" key="4">
    <source>
        <dbReference type="Proteomes" id="UP000234181"/>
    </source>
</evidence>
<dbReference type="EMBL" id="OCYT01000007">
    <property type="protein sequence ID" value="SON75781.1"/>
    <property type="molecule type" value="Genomic_DNA"/>
</dbReference>
<protein>
    <submittedName>
        <fullName evidence="2">Uncharacterized protein</fullName>
    </submittedName>
</protein>
<dbReference type="EMBL" id="OCYS01000006">
    <property type="protein sequence ID" value="SON77220.1"/>
    <property type="molecule type" value="Genomic_DNA"/>
</dbReference>
<reference evidence="3 4" key="1">
    <citation type="submission" date="2017-10" db="EMBL/GenBank/DDBJ databases">
        <authorList>
            <person name="Regsiter A."/>
            <person name="William W."/>
        </authorList>
    </citation>
    <scope>NUCLEOTIDE SEQUENCE [LARGE SCALE GENOMIC DNA]</scope>
    <source>
        <strain evidence="1 4">CFBP6984</strain>
        <strain evidence="2 3">CFBP7430</strain>
    </source>
</reference>
<sequence length="181" mass="19316">MSALARVGDFEKFSLTSAQERSNHYSVAAQSATGFDSLNQRRTSAHRPMHGAFFSLAVQSRAFASQFYGGRCAEAFGPAGSVDRSVNRAPSATSFDSVVADSNYNGACTMTYDAQEAPANAARQIAHYFGLIADTLDWNHTAWLALQAKLQAMGKAPEALTLADAEAAISSTNADLVEVRQ</sequence>
<name>A0AB38DV59_XANCH</name>
<comment type="caution">
    <text evidence="2">The sequence shown here is derived from an EMBL/GenBank/DDBJ whole genome shotgun (WGS) entry which is preliminary data.</text>
</comment>
<proteinExistence type="predicted"/>
<accession>A0AB38DV59</accession>
<organism evidence="2 3">
    <name type="scientific">Xanthomonas campestris pv. phaseoli</name>
    <dbReference type="NCBI Taxonomy" id="317013"/>
    <lineage>
        <taxon>Bacteria</taxon>
        <taxon>Pseudomonadati</taxon>
        <taxon>Pseudomonadota</taxon>
        <taxon>Gammaproteobacteria</taxon>
        <taxon>Lysobacterales</taxon>
        <taxon>Lysobacteraceae</taxon>
        <taxon>Xanthomonas</taxon>
    </lineage>
</organism>
<dbReference type="AlphaFoldDB" id="A0AB38DV59"/>
<gene>
    <name evidence="1" type="ORF">XAP6984_1040002</name>
    <name evidence="2" type="ORF">XAP7430_1030002</name>
</gene>
<dbReference type="Proteomes" id="UP000234181">
    <property type="component" value="Unassembled WGS sequence"/>
</dbReference>